<evidence type="ECO:0000256" key="1">
    <source>
        <dbReference type="SAM" id="MobiDB-lite"/>
    </source>
</evidence>
<organism evidence="2 3">
    <name type="scientific">Aspergillus keveii</name>
    <dbReference type="NCBI Taxonomy" id="714993"/>
    <lineage>
        <taxon>Eukaryota</taxon>
        <taxon>Fungi</taxon>
        <taxon>Dikarya</taxon>
        <taxon>Ascomycota</taxon>
        <taxon>Pezizomycotina</taxon>
        <taxon>Eurotiomycetes</taxon>
        <taxon>Eurotiomycetidae</taxon>
        <taxon>Eurotiales</taxon>
        <taxon>Aspergillaceae</taxon>
        <taxon>Aspergillus</taxon>
        <taxon>Aspergillus subgen. Nidulantes</taxon>
    </lineage>
</organism>
<dbReference type="Proteomes" id="UP001610563">
    <property type="component" value="Unassembled WGS sequence"/>
</dbReference>
<evidence type="ECO:0000313" key="3">
    <source>
        <dbReference type="Proteomes" id="UP001610563"/>
    </source>
</evidence>
<sequence>MIRYTKQLPAARVAVVQAPVVCGDVVLGHARPSPSRVVRRTIPRIRVRTAGTSTGEEGQLRSPESRVQYSHSRRFPLSGIPLLFPRLHVIDL</sequence>
<comment type="caution">
    <text evidence="2">The sequence shown here is derived from an EMBL/GenBank/DDBJ whole genome shotgun (WGS) entry which is preliminary data.</text>
</comment>
<accession>A0ABR4FM88</accession>
<keyword evidence="3" id="KW-1185">Reference proteome</keyword>
<name>A0ABR4FM88_9EURO</name>
<reference evidence="2 3" key="1">
    <citation type="submission" date="2024-07" db="EMBL/GenBank/DDBJ databases">
        <title>Section-level genome sequencing and comparative genomics of Aspergillus sections Usti and Cavernicolus.</title>
        <authorList>
            <consortium name="Lawrence Berkeley National Laboratory"/>
            <person name="Nybo J.L."/>
            <person name="Vesth T.C."/>
            <person name="Theobald S."/>
            <person name="Frisvad J.C."/>
            <person name="Larsen T.O."/>
            <person name="Kjaerboelling I."/>
            <person name="Rothschild-Mancinelli K."/>
            <person name="Lyhne E.K."/>
            <person name="Kogle M.E."/>
            <person name="Barry K."/>
            <person name="Clum A."/>
            <person name="Na H."/>
            <person name="Ledsgaard L."/>
            <person name="Lin J."/>
            <person name="Lipzen A."/>
            <person name="Kuo A."/>
            <person name="Riley R."/>
            <person name="Mondo S."/>
            <person name="Labutti K."/>
            <person name="Haridas S."/>
            <person name="Pangalinan J."/>
            <person name="Salamov A.A."/>
            <person name="Simmons B.A."/>
            <person name="Magnuson J.K."/>
            <person name="Chen J."/>
            <person name="Drula E."/>
            <person name="Henrissat B."/>
            <person name="Wiebenga A."/>
            <person name="Lubbers R.J."/>
            <person name="Gomes A.C."/>
            <person name="Makela M.R."/>
            <person name="Stajich J."/>
            <person name="Grigoriev I.V."/>
            <person name="Mortensen U.H."/>
            <person name="De Vries R.P."/>
            <person name="Baker S.E."/>
            <person name="Andersen M.R."/>
        </authorList>
    </citation>
    <scope>NUCLEOTIDE SEQUENCE [LARGE SCALE GENOMIC DNA]</scope>
    <source>
        <strain evidence="2 3">CBS 209.92</strain>
    </source>
</reference>
<feature type="region of interest" description="Disordered" evidence="1">
    <location>
        <begin position="49"/>
        <end position="68"/>
    </location>
</feature>
<evidence type="ECO:0000313" key="2">
    <source>
        <dbReference type="EMBL" id="KAL2784352.1"/>
    </source>
</evidence>
<gene>
    <name evidence="2" type="ORF">BJX66DRAFT_89238</name>
</gene>
<proteinExistence type="predicted"/>
<protein>
    <submittedName>
        <fullName evidence="2">Uncharacterized protein</fullName>
    </submittedName>
</protein>
<dbReference type="EMBL" id="JBFTWV010000183">
    <property type="protein sequence ID" value="KAL2784352.1"/>
    <property type="molecule type" value="Genomic_DNA"/>
</dbReference>